<evidence type="ECO:0000259" key="2">
    <source>
        <dbReference type="Pfam" id="PF06985"/>
    </source>
</evidence>
<protein>
    <recommendedName>
        <fullName evidence="2">Heterokaryon incompatibility domain-containing protein</fullName>
    </recommendedName>
</protein>
<reference evidence="3 4" key="1">
    <citation type="submission" date="2019-12" db="EMBL/GenBank/DDBJ databases">
        <title>Draft genome sequence of the ascomycete Xylaria multiplex DSM 110363.</title>
        <authorList>
            <person name="Buettner E."/>
            <person name="Kellner H."/>
        </authorList>
    </citation>
    <scope>NUCLEOTIDE SEQUENCE [LARGE SCALE GENOMIC DNA]</scope>
    <source>
        <strain evidence="3 4">DSM 110363</strain>
    </source>
</reference>
<evidence type="ECO:0000313" key="3">
    <source>
        <dbReference type="EMBL" id="KAF2966984.1"/>
    </source>
</evidence>
<feature type="region of interest" description="Disordered" evidence="1">
    <location>
        <begin position="506"/>
        <end position="565"/>
    </location>
</feature>
<evidence type="ECO:0000256" key="1">
    <source>
        <dbReference type="SAM" id="MobiDB-lite"/>
    </source>
</evidence>
<dbReference type="Pfam" id="PF06985">
    <property type="entry name" value="HET"/>
    <property type="match status" value="1"/>
</dbReference>
<name>A0A7C8ISI1_9PEZI</name>
<dbReference type="AlphaFoldDB" id="A0A7C8ISI1"/>
<proteinExistence type="predicted"/>
<comment type="caution">
    <text evidence="3">The sequence shown here is derived from an EMBL/GenBank/DDBJ whole genome shotgun (WGS) entry which is preliminary data.</text>
</comment>
<dbReference type="PANTHER" id="PTHR33112:SF12">
    <property type="entry name" value="HETEROKARYON INCOMPATIBILITY DOMAIN-CONTAINING PROTEIN"/>
    <property type="match status" value="1"/>
</dbReference>
<dbReference type="PANTHER" id="PTHR33112">
    <property type="entry name" value="DOMAIN PROTEIN, PUTATIVE-RELATED"/>
    <property type="match status" value="1"/>
</dbReference>
<feature type="domain" description="Heterokaryon incompatibility" evidence="2">
    <location>
        <begin position="105"/>
        <end position="259"/>
    </location>
</feature>
<gene>
    <name evidence="3" type="ORF">GQX73_g6576</name>
</gene>
<evidence type="ECO:0000313" key="4">
    <source>
        <dbReference type="Proteomes" id="UP000481858"/>
    </source>
</evidence>
<accession>A0A7C8ISI1</accession>
<feature type="compositionally biased region" description="Acidic residues" evidence="1">
    <location>
        <begin position="528"/>
        <end position="556"/>
    </location>
</feature>
<dbReference type="EMBL" id="WUBL01000076">
    <property type="protein sequence ID" value="KAF2966984.1"/>
    <property type="molecule type" value="Genomic_DNA"/>
</dbReference>
<sequence>MDKDGYTGETYSLEHAAVLFRLTTKHFRSRLTQILPTLRDGNFLKGRKVEDILDTKLVNSWLEYCDHHHEGCEPQPLPSSSHFPIWMIDIKQRMVVTEFGNAPQFAALSYVWGSNDTKHLKYTKLGGVDVRLSTPGGLSDDHQDIPTTIKDAMILCERLSIPFLWVDALCLDQDKLQEDTSDPESFDILGMIYASAYVTIVAAGGQDSWAGLPGLNPGSRSLSNATERTSNVCFGLFNGPTGPKVSKSVWNSRAWTFQEMLLSRRILVFTNGEIFYECCSGGSHRESVVMEISRRVRNAFSSPSLDATFKFPLDILDKAVSRRDSSAEAYRVYVELISEYIHRAMSNPNDILRASQAILDALGRRTGCGLFHGILLNHFHDTLIFKVMPTHFSNRRDGFPSWSWCGWGAQSYGRKPALVFQDPMDRQWIEKAVDLYRLDPTAAKRGYSLHNKPLFVRMEGKQHETSETMKLDDYRDEWGNCLPHMLVFESRTLHIRVQRKAQSTYFVGENEGKSTTTDPNPPQGLDLFDSDSDDDIDDSSHEGDDDDNYGDGDSDGGDNRGGGNVKFGTRKVGKYQCLEPDVGMRTIELDLEWRNKAQDELEFVEIGRYGGHIKKSESIIGPKTGHERHRTPVVLALLIETDATGISRRTGLYEFNKDLWESAETTVRTIYLC</sequence>
<dbReference type="InParanoid" id="A0A7C8ISI1"/>
<dbReference type="OrthoDB" id="2958217at2759"/>
<organism evidence="3 4">
    <name type="scientific">Xylaria multiplex</name>
    <dbReference type="NCBI Taxonomy" id="323545"/>
    <lineage>
        <taxon>Eukaryota</taxon>
        <taxon>Fungi</taxon>
        <taxon>Dikarya</taxon>
        <taxon>Ascomycota</taxon>
        <taxon>Pezizomycotina</taxon>
        <taxon>Sordariomycetes</taxon>
        <taxon>Xylariomycetidae</taxon>
        <taxon>Xylariales</taxon>
        <taxon>Xylariaceae</taxon>
        <taxon>Xylaria</taxon>
    </lineage>
</organism>
<dbReference type="InterPro" id="IPR010730">
    <property type="entry name" value="HET"/>
</dbReference>
<dbReference type="Proteomes" id="UP000481858">
    <property type="component" value="Unassembled WGS sequence"/>
</dbReference>
<keyword evidence="4" id="KW-1185">Reference proteome</keyword>